<accession>A0A7Y1MV52</accession>
<feature type="transmembrane region" description="Helical" evidence="1">
    <location>
        <begin position="39"/>
        <end position="60"/>
    </location>
</feature>
<dbReference type="GeneID" id="70099254"/>
<sequence length="62" mass="6831">MSDLKIKVAIFLGWLLVGACCGAVLTRRMSKKHRMLRDLTFSFSVLTGSLVGMLFSLGIMPI</sequence>
<keyword evidence="1" id="KW-1133">Transmembrane helix</keyword>
<dbReference type="AlphaFoldDB" id="A0A7Y1MV52"/>
<dbReference type="PROSITE" id="PS51257">
    <property type="entry name" value="PROKAR_LIPOPROTEIN"/>
    <property type="match status" value="1"/>
</dbReference>
<dbReference type="Proteomes" id="UP000542111">
    <property type="component" value="Unassembled WGS sequence"/>
</dbReference>
<keyword evidence="1" id="KW-0812">Transmembrane</keyword>
<keyword evidence="1" id="KW-0472">Membrane</keyword>
<evidence type="ECO:0000313" key="2">
    <source>
        <dbReference type="EMBL" id="NNA98930.1"/>
    </source>
</evidence>
<gene>
    <name evidence="2" type="ORF">HBO33_27635</name>
</gene>
<feature type="transmembrane region" description="Helical" evidence="1">
    <location>
        <begin position="6"/>
        <end position="27"/>
    </location>
</feature>
<protein>
    <submittedName>
        <fullName evidence="2">Uncharacterized protein</fullName>
    </submittedName>
</protein>
<evidence type="ECO:0000313" key="3">
    <source>
        <dbReference type="Proteomes" id="UP000542111"/>
    </source>
</evidence>
<comment type="caution">
    <text evidence="2">The sequence shown here is derived from an EMBL/GenBank/DDBJ whole genome shotgun (WGS) entry which is preliminary data.</text>
</comment>
<evidence type="ECO:0000256" key="1">
    <source>
        <dbReference type="SAM" id="Phobius"/>
    </source>
</evidence>
<proteinExistence type="predicted"/>
<dbReference type="EMBL" id="JAAQYP010000073">
    <property type="protein sequence ID" value="NNA98930.1"/>
    <property type="molecule type" value="Genomic_DNA"/>
</dbReference>
<organism evidence="2 3">
    <name type="scientific">Pseudomonas gessardii</name>
    <dbReference type="NCBI Taxonomy" id="78544"/>
    <lineage>
        <taxon>Bacteria</taxon>
        <taxon>Pseudomonadati</taxon>
        <taxon>Pseudomonadota</taxon>
        <taxon>Gammaproteobacteria</taxon>
        <taxon>Pseudomonadales</taxon>
        <taxon>Pseudomonadaceae</taxon>
        <taxon>Pseudomonas</taxon>
    </lineage>
</organism>
<dbReference type="RefSeq" id="WP_130898273.1">
    <property type="nucleotide sequence ID" value="NZ_CBCRYT010000061.1"/>
</dbReference>
<name>A0A7Y1MV52_9PSED</name>
<reference evidence="2 3" key="1">
    <citation type="journal article" date="2020" name="Front. Microbiol.">
        <title>Genetic Organization of the aprX-lipA2 Operon Affects the Proteolytic Potential of Pseudomonas Species in Milk.</title>
        <authorList>
            <person name="Maier C."/>
            <person name="Huptas C."/>
            <person name="von Neubeck M."/>
            <person name="Scherer S."/>
            <person name="Wenning M."/>
            <person name="Lucking G."/>
        </authorList>
    </citation>
    <scope>NUCLEOTIDE SEQUENCE [LARGE SCALE GENOMIC DNA]</scope>
    <source>
        <strain evidence="2 3">G4779</strain>
    </source>
</reference>